<protein>
    <recommendedName>
        <fullName evidence="4">TonB family protein</fullName>
    </recommendedName>
</protein>
<accession>A0A368X856</accession>
<dbReference type="AlphaFoldDB" id="A0A368X856"/>
<dbReference type="OrthoDB" id="8907581at2"/>
<feature type="compositionally biased region" description="Low complexity" evidence="1">
    <location>
        <begin position="54"/>
        <end position="69"/>
    </location>
</feature>
<keyword evidence="3" id="KW-1185">Reference proteome</keyword>
<reference evidence="2 3" key="1">
    <citation type="submission" date="2018-07" db="EMBL/GenBank/DDBJ databases">
        <title>Genomic Encyclopedia of Type Strains, Phase IV (KMG-IV): sequencing the most valuable type-strain genomes for metagenomic binning, comparative biology and taxonomic classification.</title>
        <authorList>
            <person name="Goeker M."/>
        </authorList>
    </citation>
    <scope>NUCLEOTIDE SEQUENCE [LARGE SCALE GENOMIC DNA]</scope>
    <source>
        <strain evidence="2 3">DSM 21634</strain>
    </source>
</reference>
<name>A0A368X856_9BURK</name>
<comment type="caution">
    <text evidence="2">The sequence shown here is derived from an EMBL/GenBank/DDBJ whole genome shotgun (WGS) entry which is preliminary data.</text>
</comment>
<dbReference type="Proteomes" id="UP000252884">
    <property type="component" value="Unassembled WGS sequence"/>
</dbReference>
<dbReference type="Gene3D" id="3.30.1150.10">
    <property type="match status" value="1"/>
</dbReference>
<feature type="region of interest" description="Disordered" evidence="1">
    <location>
        <begin position="31"/>
        <end position="77"/>
    </location>
</feature>
<evidence type="ECO:0000256" key="1">
    <source>
        <dbReference type="SAM" id="MobiDB-lite"/>
    </source>
</evidence>
<evidence type="ECO:0000313" key="3">
    <source>
        <dbReference type="Proteomes" id="UP000252884"/>
    </source>
</evidence>
<sequence>MPLSTLQRRLWTSALVGGSAALLIGCAPLGQPPAASPSPAAQPGAPDGGGRPGPQGSAPGPASRPAAPRVSNAGTPRDYRQDAATHLYAANAERIYAGRLPPNLYAIGVLEVELDRQGQVQRLHWMRAPSHAPEVVREIERTVRAAAPFPQPARLGRVRYVDTWLWHRSGRFQLDTLSEGQD</sequence>
<proteinExistence type="predicted"/>
<dbReference type="EMBL" id="QPJK01000016">
    <property type="protein sequence ID" value="RCW64182.1"/>
    <property type="molecule type" value="Genomic_DNA"/>
</dbReference>
<evidence type="ECO:0008006" key="4">
    <source>
        <dbReference type="Google" id="ProtNLM"/>
    </source>
</evidence>
<gene>
    <name evidence="2" type="ORF">DES41_11689</name>
</gene>
<dbReference type="RefSeq" id="WP_114472467.1">
    <property type="nucleotide sequence ID" value="NZ_QPJK01000016.1"/>
</dbReference>
<organism evidence="2 3">
    <name type="scientific">Pseudorhodoferax soli</name>
    <dbReference type="NCBI Taxonomy" id="545864"/>
    <lineage>
        <taxon>Bacteria</taxon>
        <taxon>Pseudomonadati</taxon>
        <taxon>Pseudomonadota</taxon>
        <taxon>Betaproteobacteria</taxon>
        <taxon>Burkholderiales</taxon>
        <taxon>Comamonadaceae</taxon>
    </lineage>
</organism>
<evidence type="ECO:0000313" key="2">
    <source>
        <dbReference type="EMBL" id="RCW64182.1"/>
    </source>
</evidence>